<dbReference type="PANTHER" id="PTHR21272:SF3">
    <property type="entry name" value="CATABOLIC 3-DEHYDROQUINASE"/>
    <property type="match status" value="1"/>
</dbReference>
<feature type="binding site" evidence="8">
    <location>
        <position position="86"/>
    </location>
    <ligand>
        <name>substrate</name>
    </ligand>
</feature>
<dbReference type="HAMAP" id="MF_00169">
    <property type="entry name" value="AroQ"/>
    <property type="match status" value="1"/>
</dbReference>
<dbReference type="CDD" id="cd00466">
    <property type="entry name" value="DHQase_II"/>
    <property type="match status" value="1"/>
</dbReference>
<comment type="catalytic activity">
    <reaction evidence="1 8">
        <text>3-dehydroquinate = 3-dehydroshikimate + H2O</text>
        <dbReference type="Rhea" id="RHEA:21096"/>
        <dbReference type="ChEBI" id="CHEBI:15377"/>
        <dbReference type="ChEBI" id="CHEBI:16630"/>
        <dbReference type="ChEBI" id="CHEBI:32364"/>
        <dbReference type="EC" id="4.2.1.10"/>
    </reaction>
</comment>
<dbReference type="GO" id="GO:0003855">
    <property type="term" value="F:3-dehydroquinate dehydratase activity"/>
    <property type="evidence" value="ECO:0007669"/>
    <property type="project" value="UniProtKB-EC"/>
</dbReference>
<feature type="binding site" evidence="8">
    <location>
        <position position="79"/>
    </location>
    <ligand>
        <name>substrate</name>
    </ligand>
</feature>
<dbReference type="Pfam" id="PF01220">
    <property type="entry name" value="DHquinase_II"/>
    <property type="match status" value="1"/>
</dbReference>
<dbReference type="Gene3D" id="3.40.50.9100">
    <property type="entry name" value="Dehydroquinase, class II"/>
    <property type="match status" value="1"/>
</dbReference>
<keyword evidence="10" id="KW-1185">Reference proteome</keyword>
<evidence type="ECO:0000256" key="5">
    <source>
        <dbReference type="ARBA" id="ARBA00012060"/>
    </source>
</evidence>
<dbReference type="SUPFAM" id="SSF52304">
    <property type="entry name" value="Type II 3-dehydroquinate dehydratase"/>
    <property type="match status" value="1"/>
</dbReference>
<dbReference type="NCBIfam" id="NF003805">
    <property type="entry name" value="PRK05395.1-2"/>
    <property type="match status" value="1"/>
</dbReference>
<dbReference type="EMBL" id="JBHSXX010000001">
    <property type="protein sequence ID" value="MFC6869313.1"/>
    <property type="molecule type" value="Genomic_DNA"/>
</dbReference>
<feature type="site" description="Transition state stabilizer" evidence="8">
    <location>
        <position position="17"/>
    </location>
</feature>
<keyword evidence="7 8" id="KW-0456">Lyase</keyword>
<dbReference type="Proteomes" id="UP001596337">
    <property type="component" value="Unassembled WGS sequence"/>
</dbReference>
<dbReference type="PIRSF" id="PIRSF001399">
    <property type="entry name" value="DHquinase_II"/>
    <property type="match status" value="1"/>
</dbReference>
<comment type="caution">
    <text evidence="9">The sequence shown here is derived from an EMBL/GenBank/DDBJ whole genome shotgun (WGS) entry which is preliminary data.</text>
</comment>
<evidence type="ECO:0000256" key="4">
    <source>
        <dbReference type="ARBA" id="ARBA00011193"/>
    </source>
</evidence>
<feature type="binding site" evidence="8">
    <location>
        <position position="73"/>
    </location>
    <ligand>
        <name>substrate</name>
    </ligand>
</feature>
<feature type="active site" description="Proton acceptor" evidence="8">
    <location>
        <position position="22"/>
    </location>
</feature>
<feature type="binding site" evidence="8">
    <location>
        <begin position="100"/>
        <end position="101"/>
    </location>
    <ligand>
        <name>substrate</name>
    </ligand>
</feature>
<sequence length="143" mass="15755">MNVLVLNGPNLNRLGTREPDIYGSTTHDDLVDLCKRTAAVLGMDVAVRQTNHEGEMVEWLHEAADAEWPVVLNAAAWTHYSIAVRDACAQLTAPLIEVHLSNVYQREEFRHHSMISAVATGVIAGLGADGYALALRWMAKHLE</sequence>
<dbReference type="RefSeq" id="WP_345389921.1">
    <property type="nucleotide sequence ID" value="NZ_BAABLA010000003.1"/>
</dbReference>
<evidence type="ECO:0000256" key="6">
    <source>
        <dbReference type="ARBA" id="ARBA00023141"/>
    </source>
</evidence>
<keyword evidence="6 8" id="KW-0057">Aromatic amino acid biosynthesis</keyword>
<dbReference type="PANTHER" id="PTHR21272">
    <property type="entry name" value="CATABOLIC 3-DEHYDROQUINASE"/>
    <property type="match status" value="1"/>
</dbReference>
<dbReference type="NCBIfam" id="NF003807">
    <property type="entry name" value="PRK05395.1-4"/>
    <property type="match status" value="1"/>
</dbReference>
<dbReference type="NCBIfam" id="TIGR01088">
    <property type="entry name" value="aroQ"/>
    <property type="match status" value="1"/>
</dbReference>
<dbReference type="InterPro" id="IPR001874">
    <property type="entry name" value="DHquinase_II"/>
</dbReference>
<keyword evidence="8" id="KW-0028">Amino-acid biosynthesis</keyword>
<protein>
    <recommendedName>
        <fullName evidence="5 8">3-dehydroquinate dehydratase</fullName>
        <shortName evidence="8">3-dehydroquinase</shortName>
        <ecNumber evidence="5 8">4.2.1.10</ecNumber>
    </recommendedName>
    <alternativeName>
        <fullName evidence="8">Type II DHQase</fullName>
    </alternativeName>
</protein>
<evidence type="ECO:0000256" key="8">
    <source>
        <dbReference type="HAMAP-Rule" id="MF_00169"/>
    </source>
</evidence>
<comment type="subunit">
    <text evidence="4 8">Homododecamer.</text>
</comment>
<name>A0ABW2C485_9PSEU</name>
<evidence type="ECO:0000256" key="3">
    <source>
        <dbReference type="ARBA" id="ARBA00011037"/>
    </source>
</evidence>
<evidence type="ECO:0000256" key="1">
    <source>
        <dbReference type="ARBA" id="ARBA00001864"/>
    </source>
</evidence>
<feature type="active site" description="Proton donor" evidence="8">
    <location>
        <position position="99"/>
    </location>
</feature>
<dbReference type="NCBIfam" id="NF003806">
    <property type="entry name" value="PRK05395.1-3"/>
    <property type="match status" value="1"/>
</dbReference>
<comment type="function">
    <text evidence="8">Catalyzes a trans-dehydration via an enolate intermediate.</text>
</comment>
<comment type="pathway">
    <text evidence="2 8">Metabolic intermediate biosynthesis; chorismate biosynthesis; chorismate from D-erythrose 4-phosphate and phosphoenolpyruvate: step 3/7.</text>
</comment>
<comment type="similarity">
    <text evidence="3 8">Belongs to the type-II 3-dehydroquinase family.</text>
</comment>
<dbReference type="InterPro" id="IPR036441">
    <property type="entry name" value="DHquinase_II_sf"/>
</dbReference>
<evidence type="ECO:0000256" key="7">
    <source>
        <dbReference type="ARBA" id="ARBA00023239"/>
    </source>
</evidence>
<dbReference type="PROSITE" id="PS01029">
    <property type="entry name" value="DEHYDROQUINASE_II"/>
    <property type="match status" value="1"/>
</dbReference>
<proteinExistence type="inferred from homology"/>
<organism evidence="9 10">
    <name type="scientific">Haloechinothrix salitolerans</name>
    <dbReference type="NCBI Taxonomy" id="926830"/>
    <lineage>
        <taxon>Bacteria</taxon>
        <taxon>Bacillati</taxon>
        <taxon>Actinomycetota</taxon>
        <taxon>Actinomycetes</taxon>
        <taxon>Pseudonocardiales</taxon>
        <taxon>Pseudonocardiaceae</taxon>
        <taxon>Haloechinothrix</taxon>
    </lineage>
</organism>
<dbReference type="EC" id="4.2.1.10" evidence="5 8"/>
<evidence type="ECO:0000256" key="2">
    <source>
        <dbReference type="ARBA" id="ARBA00004902"/>
    </source>
</evidence>
<evidence type="ECO:0000313" key="9">
    <source>
        <dbReference type="EMBL" id="MFC6869313.1"/>
    </source>
</evidence>
<gene>
    <name evidence="8 9" type="primary">aroQ</name>
    <name evidence="9" type="ORF">ACFQGD_19400</name>
</gene>
<reference evidence="10" key="1">
    <citation type="journal article" date="2019" name="Int. J. Syst. Evol. Microbiol.">
        <title>The Global Catalogue of Microorganisms (GCM) 10K type strain sequencing project: providing services to taxonomists for standard genome sequencing and annotation.</title>
        <authorList>
            <consortium name="The Broad Institute Genomics Platform"/>
            <consortium name="The Broad Institute Genome Sequencing Center for Infectious Disease"/>
            <person name="Wu L."/>
            <person name="Ma J."/>
        </authorList>
    </citation>
    <scope>NUCLEOTIDE SEQUENCE [LARGE SCALE GENOMIC DNA]</scope>
    <source>
        <strain evidence="10">KCTC 32255</strain>
    </source>
</reference>
<evidence type="ECO:0000313" key="10">
    <source>
        <dbReference type="Proteomes" id="UP001596337"/>
    </source>
</evidence>
<feature type="binding site" evidence="8">
    <location>
        <position position="110"/>
    </location>
    <ligand>
        <name>substrate</name>
    </ligand>
</feature>
<dbReference type="InterPro" id="IPR018509">
    <property type="entry name" value="DHquinase_II_CS"/>
</dbReference>
<accession>A0ABW2C485</accession>